<dbReference type="EMBL" id="LAOD01000024">
    <property type="protein sequence ID" value="KJV84013.1"/>
    <property type="molecule type" value="Genomic_DNA"/>
</dbReference>
<dbReference type="AlphaFoldDB" id="A0A0F3PUR6"/>
<sequence length="51" mass="5888">MAVALFIDPLLKNCTQGKHGMIFPKHRQKNCRSMLKLKPSDETYFALSNQH</sequence>
<evidence type="ECO:0000313" key="1">
    <source>
        <dbReference type="EMBL" id="KJV84013.1"/>
    </source>
</evidence>
<dbReference type="PATRIC" id="fig|1359157.3.peg.983"/>
<dbReference type="Proteomes" id="UP000033722">
    <property type="component" value="Unassembled WGS sequence"/>
</dbReference>
<gene>
    <name evidence="1" type="ORF">APHCRT_1153</name>
</gene>
<evidence type="ECO:0000313" key="2">
    <source>
        <dbReference type="Proteomes" id="UP000033722"/>
    </source>
</evidence>
<reference evidence="1 2" key="1">
    <citation type="submission" date="2015-01" db="EMBL/GenBank/DDBJ databases">
        <title>Genome Sequencing of Rickettsiales.</title>
        <authorList>
            <person name="Daugherty S.C."/>
            <person name="Su Q."/>
            <person name="Abolude K."/>
            <person name="Beier-Sexton M."/>
            <person name="Carlyon J.A."/>
            <person name="Carter R."/>
            <person name="Day N.P."/>
            <person name="Dumler S.J."/>
            <person name="Dyachenko V."/>
            <person name="Godinez A."/>
            <person name="Kurtti T.J."/>
            <person name="Lichay M."/>
            <person name="Mullins K.E."/>
            <person name="Ott S."/>
            <person name="Pappas-Brown V."/>
            <person name="Paris D.H."/>
            <person name="Patel P."/>
            <person name="Richards A.L."/>
            <person name="Sadzewicz L."/>
            <person name="Sears K."/>
            <person name="Seidman D."/>
            <person name="Sengamalay N."/>
            <person name="Stenos J."/>
            <person name="Tallon L.J."/>
            <person name="Vincent G."/>
            <person name="Fraser C.M."/>
            <person name="Munderloh U."/>
            <person name="Dunning-Hotopp J.C."/>
        </authorList>
    </citation>
    <scope>NUCLEOTIDE SEQUENCE [LARGE SCALE GENOMIC DNA]</scope>
    <source>
        <strain evidence="1 2">CRT53-1</strain>
    </source>
</reference>
<organism evidence="1 2">
    <name type="scientific">Anaplasma phagocytophilum str. CRT53-1</name>
    <dbReference type="NCBI Taxonomy" id="1359157"/>
    <lineage>
        <taxon>Bacteria</taxon>
        <taxon>Pseudomonadati</taxon>
        <taxon>Pseudomonadota</taxon>
        <taxon>Alphaproteobacteria</taxon>
        <taxon>Rickettsiales</taxon>
        <taxon>Anaplasmataceae</taxon>
        <taxon>Anaplasma</taxon>
        <taxon>phagocytophilum group</taxon>
    </lineage>
</organism>
<accession>A0A0F3PUR6</accession>
<comment type="caution">
    <text evidence="1">The sequence shown here is derived from an EMBL/GenBank/DDBJ whole genome shotgun (WGS) entry which is preliminary data.</text>
</comment>
<name>A0A0F3PUR6_ANAPH</name>
<protein>
    <submittedName>
        <fullName evidence="1">Uncharacterized protein</fullName>
    </submittedName>
</protein>
<proteinExistence type="predicted"/>